<dbReference type="Proteomes" id="UP000027186">
    <property type="component" value="Plasmid AbAZ39_p3"/>
</dbReference>
<dbReference type="KEGG" id="abq:ABAZ39_29500"/>
<evidence type="ECO:0000313" key="1">
    <source>
        <dbReference type="EMBL" id="AIB15993.1"/>
    </source>
</evidence>
<dbReference type="EMBL" id="POWG01000004">
    <property type="protein sequence ID" value="PNQ99855.1"/>
    <property type="molecule type" value="Genomic_DNA"/>
</dbReference>
<accession>A0A060DY63</accession>
<reference evidence="1 3" key="1">
    <citation type="journal article" date="2014" name="Genome Announc.">
        <title>Complete Genome Sequence of the Model Rhizosphere Strain Azospirillum brasilense Az39, Successfully Applied in Agriculture.</title>
        <authorList>
            <person name="Rivera D."/>
            <person name="Revale S."/>
            <person name="Molina R."/>
            <person name="Gualpa J."/>
            <person name="Puente M."/>
            <person name="Maroniche G."/>
            <person name="Paris G."/>
            <person name="Baker D."/>
            <person name="Clavijo B."/>
            <person name="McLay K."/>
            <person name="Spaepen S."/>
            <person name="Perticari A."/>
            <person name="Vazquez M."/>
            <person name="Wisniewski-Dye F."/>
            <person name="Watkins C."/>
            <person name="Martinez-Abarca F."/>
            <person name="Vanderleyden J."/>
            <person name="Cassan F."/>
        </authorList>
    </citation>
    <scope>NUCLEOTIDE SEQUENCE [LARGE SCALE GENOMIC DNA]</scope>
    <source>
        <strain evidence="1 3">Az39</strain>
        <plasmid evidence="1">AbAZ39_p3</plasmid>
    </source>
</reference>
<dbReference type="RefSeq" id="WP_040137667.1">
    <property type="nucleotide sequence ID" value="NZ_CP007796.1"/>
</dbReference>
<dbReference type="OrthoDB" id="8481590at2"/>
<proteinExistence type="predicted"/>
<keyword evidence="1" id="KW-0614">Plasmid</keyword>
<gene>
    <name evidence="1" type="ORF">ABAZ39_29500</name>
    <name evidence="2" type="ORF">C1S70_05695</name>
</gene>
<accession>A0A2K1G4Y0</accession>
<geneLocation type="plasmid" evidence="2">
    <name>p2unnamed</name>
</geneLocation>
<evidence type="ECO:0000313" key="4">
    <source>
        <dbReference type="Proteomes" id="UP000236268"/>
    </source>
</evidence>
<reference evidence="2 4" key="2">
    <citation type="submission" date="2018-01" db="EMBL/GenBank/DDBJ databases">
        <title>Whole genome sequence of Azospirillum brasilense REC3 isolated from strawberry roots.</title>
        <authorList>
            <person name="Fontana C.A."/>
            <person name="Salazar S.M."/>
            <person name="Bassi D."/>
            <person name="Puglisi E."/>
            <person name="Lovaisa N.C."/>
            <person name="Toffoli L.M."/>
            <person name="Pedraza R."/>
            <person name="Cocconcelli P.S."/>
        </authorList>
    </citation>
    <scope>NUCLEOTIDE SEQUENCE [LARGE SCALE GENOMIC DNA]</scope>
    <source>
        <strain evidence="2 4">REC3</strain>
        <plasmid evidence="2">p2unnamed</plasmid>
    </source>
</reference>
<name>A0A060DY63_9PROT</name>
<geneLocation type="plasmid" evidence="1 3">
    <name>AbAZ39_p3</name>
</geneLocation>
<dbReference type="AlphaFoldDB" id="A0A060DY63"/>
<evidence type="ECO:0000313" key="2">
    <source>
        <dbReference type="EMBL" id="PNQ99855.1"/>
    </source>
</evidence>
<dbReference type="Proteomes" id="UP000236268">
    <property type="component" value="Unassembled WGS sequence"/>
</dbReference>
<evidence type="ECO:0000313" key="3">
    <source>
        <dbReference type="Proteomes" id="UP000027186"/>
    </source>
</evidence>
<organism evidence="1 3">
    <name type="scientific">Azospirillum argentinense</name>
    <dbReference type="NCBI Taxonomy" id="2970906"/>
    <lineage>
        <taxon>Bacteria</taxon>
        <taxon>Pseudomonadati</taxon>
        <taxon>Pseudomonadota</taxon>
        <taxon>Alphaproteobacteria</taxon>
        <taxon>Rhodospirillales</taxon>
        <taxon>Azospirillaceae</taxon>
        <taxon>Azospirillum</taxon>
    </lineage>
</organism>
<protein>
    <submittedName>
        <fullName evidence="1">Uncharacterized protein</fullName>
    </submittedName>
</protein>
<dbReference type="EMBL" id="CP007796">
    <property type="protein sequence ID" value="AIB15993.1"/>
    <property type="molecule type" value="Genomic_DNA"/>
</dbReference>
<sequence>MDRKTAADFFGRAVPDAFIADTPEAERPEVAAMLESSKGFFEGCARHQVVAEVVEAERCMAGVRVGQRYVMQGAHLDPAQTTGPVCVFLMGMLAQRVGIAFDRFGREGAVSLTLPGAHCTDPGPAVGGFGAVKVRMWIEPVPDTAPAGEQA</sequence>